<gene>
    <name evidence="2" type="ORF">S01H4_47704</name>
</gene>
<feature type="domain" description="Adenine deaminase C-terminal" evidence="1">
    <location>
        <begin position="2"/>
        <end position="50"/>
    </location>
</feature>
<accession>X1CZE2</accession>
<dbReference type="AlphaFoldDB" id="X1CZE2"/>
<proteinExistence type="predicted"/>
<protein>
    <recommendedName>
        <fullName evidence="1">Adenine deaminase C-terminal domain-containing protein</fullName>
    </recommendedName>
</protein>
<evidence type="ECO:0000259" key="1">
    <source>
        <dbReference type="Pfam" id="PF13382"/>
    </source>
</evidence>
<dbReference type="EMBL" id="BART01026812">
    <property type="protein sequence ID" value="GAH01395.1"/>
    <property type="molecule type" value="Genomic_DNA"/>
</dbReference>
<evidence type="ECO:0000313" key="2">
    <source>
        <dbReference type="EMBL" id="GAH01395.1"/>
    </source>
</evidence>
<organism evidence="2">
    <name type="scientific">marine sediment metagenome</name>
    <dbReference type="NCBI Taxonomy" id="412755"/>
    <lineage>
        <taxon>unclassified sequences</taxon>
        <taxon>metagenomes</taxon>
        <taxon>ecological metagenomes</taxon>
    </lineage>
</organism>
<reference evidence="2" key="1">
    <citation type="journal article" date="2014" name="Front. Microbiol.">
        <title>High frequency of phylogenetically diverse reductive dehalogenase-homologous genes in deep subseafloor sedimentary metagenomes.</title>
        <authorList>
            <person name="Kawai M."/>
            <person name="Futagami T."/>
            <person name="Toyoda A."/>
            <person name="Takaki Y."/>
            <person name="Nishi S."/>
            <person name="Hori S."/>
            <person name="Arai W."/>
            <person name="Tsubouchi T."/>
            <person name="Morono Y."/>
            <person name="Uchiyama I."/>
            <person name="Ito T."/>
            <person name="Fujiyama A."/>
            <person name="Inagaki F."/>
            <person name="Takami H."/>
        </authorList>
    </citation>
    <scope>NUCLEOTIDE SEQUENCE</scope>
    <source>
        <strain evidence="2">Expedition CK06-06</strain>
    </source>
</reference>
<feature type="non-terminal residue" evidence="2">
    <location>
        <position position="1"/>
    </location>
</feature>
<dbReference type="Pfam" id="PF13382">
    <property type="entry name" value="Adenine_deam_C"/>
    <property type="match status" value="1"/>
</dbReference>
<comment type="caution">
    <text evidence="2">The sequence shown here is derived from an EMBL/GenBank/DDBJ whole genome shotgun (WGS) entry which is preliminary data.</text>
</comment>
<sequence length="59" mass="6457">DLTQQFENVTRAAHKQGIPFPDPVLSLTTLTGSAIPYLRICEEGLVNLKSGKNVSLFVE</sequence>
<name>X1CZE2_9ZZZZ</name>
<dbReference type="InterPro" id="IPR026912">
    <property type="entry name" value="Adenine_deam_C"/>
</dbReference>